<protein>
    <recommendedName>
        <fullName evidence="5">Benzyl alcohol O-benzoyltransferase</fullName>
    </recommendedName>
</protein>
<keyword evidence="2" id="KW-0808">Transferase</keyword>
<dbReference type="GO" id="GO:0016740">
    <property type="term" value="F:transferase activity"/>
    <property type="evidence" value="ECO:0007669"/>
    <property type="project" value="UniProtKB-KW"/>
</dbReference>
<dbReference type="AlphaFoldDB" id="A0AAE1JMG5"/>
<dbReference type="Pfam" id="PF02458">
    <property type="entry name" value="Transferase"/>
    <property type="match status" value="1"/>
</dbReference>
<evidence type="ECO:0000313" key="4">
    <source>
        <dbReference type="Proteomes" id="UP001293593"/>
    </source>
</evidence>
<organism evidence="3 4">
    <name type="scientific">Acacia crassicarpa</name>
    <name type="common">northern wattle</name>
    <dbReference type="NCBI Taxonomy" id="499986"/>
    <lineage>
        <taxon>Eukaryota</taxon>
        <taxon>Viridiplantae</taxon>
        <taxon>Streptophyta</taxon>
        <taxon>Embryophyta</taxon>
        <taxon>Tracheophyta</taxon>
        <taxon>Spermatophyta</taxon>
        <taxon>Magnoliopsida</taxon>
        <taxon>eudicotyledons</taxon>
        <taxon>Gunneridae</taxon>
        <taxon>Pentapetalae</taxon>
        <taxon>rosids</taxon>
        <taxon>fabids</taxon>
        <taxon>Fabales</taxon>
        <taxon>Fabaceae</taxon>
        <taxon>Caesalpinioideae</taxon>
        <taxon>mimosoid clade</taxon>
        <taxon>Acacieae</taxon>
        <taxon>Acacia</taxon>
    </lineage>
</organism>
<evidence type="ECO:0000313" key="3">
    <source>
        <dbReference type="EMBL" id="KAK4273537.1"/>
    </source>
</evidence>
<sequence length="456" mass="50571">MAQPYTSDLVFTVRRRRPELIPPAKPTPHEVKPLSDIDGQDGLRCRLPLLHFYPYHPSMQGNDPAQLIKSALAQALVFYYPLAGRLREGPGRKLMVDCSEQGVPFIEADADVTLHQFGDPIKPPFPCFEELLYTVPGTDGIINCPLLAVQVTRLKCGGFILAYFLNHTICDGPGFVQFLGALAEIAQGANEPSVAPVWRRELLNARDPPRITCTHNEYVEVPDDDIKTEVTEAMSQDSFFFGPDELKVIRRLFSQYHGQHTTFEMLTAFLWRCRTISLELEPHQEVRLMLISNLRGKTDPPLLPRGYYGNGFVYPASVTTAGELSGNPLGYALKLVKEAKGEATAEYMQSVADLMVIRGRPCFTPVRSWLVSNLIRSGLGDIDFGWGKAMYAGPAMARLGSFPGISWACGSAKGDGVVVLICLPPKAMKIFAREIDNLLGNHNKTSQYSKFFTSCL</sequence>
<comment type="similarity">
    <text evidence="1">Belongs to the plant acyltransferase family.</text>
</comment>
<dbReference type="Proteomes" id="UP001293593">
    <property type="component" value="Unassembled WGS sequence"/>
</dbReference>
<dbReference type="Gene3D" id="3.30.559.10">
    <property type="entry name" value="Chloramphenicol acetyltransferase-like domain"/>
    <property type="match status" value="2"/>
</dbReference>
<dbReference type="InterPro" id="IPR023213">
    <property type="entry name" value="CAT-like_dom_sf"/>
</dbReference>
<reference evidence="3" key="1">
    <citation type="submission" date="2023-10" db="EMBL/GenBank/DDBJ databases">
        <title>Chromosome-level genome of the transformable northern wattle, Acacia crassicarpa.</title>
        <authorList>
            <person name="Massaro I."/>
            <person name="Sinha N.R."/>
            <person name="Poethig S."/>
            <person name="Leichty A.R."/>
        </authorList>
    </citation>
    <scope>NUCLEOTIDE SEQUENCE</scope>
    <source>
        <strain evidence="3">Acra3RX</strain>
        <tissue evidence="3">Leaf</tissue>
    </source>
</reference>
<keyword evidence="4" id="KW-1185">Reference proteome</keyword>
<gene>
    <name evidence="3" type="ORF">QN277_021918</name>
</gene>
<accession>A0AAE1JMG5</accession>
<dbReference type="InterPro" id="IPR050898">
    <property type="entry name" value="Plant_acyltransferase"/>
</dbReference>
<dbReference type="PANTHER" id="PTHR31147:SF66">
    <property type="entry name" value="OS05G0315700 PROTEIN"/>
    <property type="match status" value="1"/>
</dbReference>
<dbReference type="EMBL" id="JAWXYG010000005">
    <property type="protein sequence ID" value="KAK4273537.1"/>
    <property type="molecule type" value="Genomic_DNA"/>
</dbReference>
<evidence type="ECO:0008006" key="5">
    <source>
        <dbReference type="Google" id="ProtNLM"/>
    </source>
</evidence>
<comment type="caution">
    <text evidence="3">The sequence shown here is derived from an EMBL/GenBank/DDBJ whole genome shotgun (WGS) entry which is preliminary data.</text>
</comment>
<evidence type="ECO:0000256" key="1">
    <source>
        <dbReference type="ARBA" id="ARBA00009861"/>
    </source>
</evidence>
<proteinExistence type="inferred from homology"/>
<name>A0AAE1JMG5_9FABA</name>
<evidence type="ECO:0000256" key="2">
    <source>
        <dbReference type="ARBA" id="ARBA00022679"/>
    </source>
</evidence>
<dbReference type="PANTHER" id="PTHR31147">
    <property type="entry name" value="ACYL TRANSFERASE 4"/>
    <property type="match status" value="1"/>
</dbReference>